<dbReference type="InterPro" id="IPR044288">
    <property type="entry name" value="ZNF598/HEL2"/>
</dbReference>
<dbReference type="GO" id="GO:0016567">
    <property type="term" value="P:protein ubiquitination"/>
    <property type="evidence" value="ECO:0007669"/>
    <property type="project" value="TreeGrafter"/>
</dbReference>
<dbReference type="Proteomes" id="UP000636709">
    <property type="component" value="Unassembled WGS sequence"/>
</dbReference>
<dbReference type="GO" id="GO:0061630">
    <property type="term" value="F:ubiquitin protein ligase activity"/>
    <property type="evidence" value="ECO:0007669"/>
    <property type="project" value="InterPro"/>
</dbReference>
<keyword evidence="1" id="KW-0863">Zinc-finger</keyword>
<name>A0A835CE54_9POAL</name>
<dbReference type="GO" id="GO:0043022">
    <property type="term" value="F:ribosome binding"/>
    <property type="evidence" value="ECO:0007669"/>
    <property type="project" value="TreeGrafter"/>
</dbReference>
<keyword evidence="4" id="KW-1185">Reference proteome</keyword>
<keyword evidence="1" id="KW-0479">Metal-binding</keyword>
<evidence type="ECO:0000313" key="4">
    <source>
        <dbReference type="Proteomes" id="UP000636709"/>
    </source>
</evidence>
<keyword evidence="1" id="KW-0862">Zinc</keyword>
<dbReference type="PROSITE" id="PS50089">
    <property type="entry name" value="ZF_RING_2"/>
    <property type="match status" value="1"/>
</dbReference>
<gene>
    <name evidence="3" type="ORF">HU200_022093</name>
</gene>
<dbReference type="PANTHER" id="PTHR22938">
    <property type="entry name" value="ZINC FINGER PROTEIN 598"/>
    <property type="match status" value="1"/>
</dbReference>
<dbReference type="PANTHER" id="PTHR22938:SF15">
    <property type="entry name" value="OS01G0568000 PROTEIN"/>
    <property type="match status" value="1"/>
</dbReference>
<accession>A0A835CE54</accession>
<evidence type="ECO:0000313" key="3">
    <source>
        <dbReference type="EMBL" id="KAF8722953.1"/>
    </source>
</evidence>
<dbReference type="OrthoDB" id="663895at2759"/>
<dbReference type="EMBL" id="JACEFO010001669">
    <property type="protein sequence ID" value="KAF8722953.1"/>
    <property type="molecule type" value="Genomic_DNA"/>
</dbReference>
<dbReference type="GO" id="GO:0008270">
    <property type="term" value="F:zinc ion binding"/>
    <property type="evidence" value="ECO:0007669"/>
    <property type="project" value="UniProtKB-KW"/>
</dbReference>
<evidence type="ECO:0000256" key="1">
    <source>
        <dbReference type="PROSITE-ProRule" id="PRU00175"/>
    </source>
</evidence>
<dbReference type="Gene3D" id="3.30.40.10">
    <property type="entry name" value="Zinc/RING finger domain, C3HC4 (zinc finger)"/>
    <property type="match status" value="1"/>
</dbReference>
<dbReference type="InterPro" id="IPR013083">
    <property type="entry name" value="Znf_RING/FYVE/PHD"/>
</dbReference>
<dbReference type="GO" id="GO:0072344">
    <property type="term" value="P:rescue of stalled ribosome"/>
    <property type="evidence" value="ECO:0007669"/>
    <property type="project" value="InterPro"/>
</dbReference>
<evidence type="ECO:0000259" key="2">
    <source>
        <dbReference type="PROSITE" id="PS50089"/>
    </source>
</evidence>
<comment type="caution">
    <text evidence="3">The sequence shown here is derived from an EMBL/GenBank/DDBJ whole genome shotgun (WGS) entry which is preliminary data.</text>
</comment>
<dbReference type="InterPro" id="IPR001841">
    <property type="entry name" value="Znf_RING"/>
</dbReference>
<protein>
    <recommendedName>
        <fullName evidence="2">RING-type domain-containing protein</fullName>
    </recommendedName>
</protein>
<dbReference type="AlphaFoldDB" id="A0A835CE54"/>
<organism evidence="3 4">
    <name type="scientific">Digitaria exilis</name>
    <dbReference type="NCBI Taxonomy" id="1010633"/>
    <lineage>
        <taxon>Eukaryota</taxon>
        <taxon>Viridiplantae</taxon>
        <taxon>Streptophyta</taxon>
        <taxon>Embryophyta</taxon>
        <taxon>Tracheophyta</taxon>
        <taxon>Spermatophyta</taxon>
        <taxon>Magnoliopsida</taxon>
        <taxon>Liliopsida</taxon>
        <taxon>Poales</taxon>
        <taxon>Poaceae</taxon>
        <taxon>PACMAD clade</taxon>
        <taxon>Panicoideae</taxon>
        <taxon>Panicodae</taxon>
        <taxon>Paniceae</taxon>
        <taxon>Anthephorinae</taxon>
        <taxon>Digitaria</taxon>
    </lineage>
</organism>
<proteinExistence type="predicted"/>
<sequence>MAAGHAAACESHPDGHVVDVKARPTTNGGQDHHVVVDVDRLIVVNIVAKAGHAMDILKPKDPADQAARCVVCTKAMRWVAIGRCGHGVVCNKCMVQKRFFQQNKRCCVCNAHCPKVLVTKAVCDDGRVSKLPRFAFRDGRVGKYWYHRHTRAYFEGEKEGGVAVTDNRALGALARYVYLGDWTPRLTALSGQAFTQLSRLTMLTSNIMGRLPRLTVAF</sequence>
<feature type="domain" description="RING-type" evidence="2">
    <location>
        <begin position="69"/>
        <end position="110"/>
    </location>
</feature>
<reference evidence="3" key="1">
    <citation type="submission" date="2020-07" db="EMBL/GenBank/DDBJ databases">
        <title>Genome sequence and genetic diversity analysis of an under-domesticated orphan crop, white fonio (Digitaria exilis).</title>
        <authorList>
            <person name="Bennetzen J.L."/>
            <person name="Chen S."/>
            <person name="Ma X."/>
            <person name="Wang X."/>
            <person name="Yssel A.E.J."/>
            <person name="Chaluvadi S.R."/>
            <person name="Johnson M."/>
            <person name="Gangashetty P."/>
            <person name="Hamidou F."/>
            <person name="Sanogo M.D."/>
            <person name="Zwaenepoel A."/>
            <person name="Wallace J."/>
            <person name="Van De Peer Y."/>
            <person name="Van Deynze A."/>
        </authorList>
    </citation>
    <scope>NUCLEOTIDE SEQUENCE</scope>
    <source>
        <tissue evidence="3">Leaves</tissue>
    </source>
</reference>